<dbReference type="Pfam" id="PF13565">
    <property type="entry name" value="HTH_32"/>
    <property type="match status" value="1"/>
</dbReference>
<dbReference type="InterPro" id="IPR038717">
    <property type="entry name" value="Tc1-like_DDE_dom"/>
</dbReference>
<evidence type="ECO:0000313" key="2">
    <source>
        <dbReference type="EMBL" id="TRT45374.1"/>
    </source>
</evidence>
<dbReference type="Pfam" id="PF13358">
    <property type="entry name" value="DDE_3"/>
    <property type="match status" value="1"/>
</dbReference>
<organism evidence="2 3">
    <name type="scientific">Microcystis aeruginosa Ma_QC_C_20070703_M131</name>
    <dbReference type="NCBI Taxonomy" id="2486263"/>
    <lineage>
        <taxon>Bacteria</taxon>
        <taxon>Bacillati</taxon>
        <taxon>Cyanobacteriota</taxon>
        <taxon>Cyanophyceae</taxon>
        <taxon>Oscillatoriophycideae</taxon>
        <taxon>Chroococcales</taxon>
        <taxon>Microcystaceae</taxon>
        <taxon>Microcystis</taxon>
    </lineage>
</organism>
<evidence type="ECO:0000259" key="1">
    <source>
        <dbReference type="Pfam" id="PF13358"/>
    </source>
</evidence>
<evidence type="ECO:0000313" key="3">
    <source>
        <dbReference type="Proteomes" id="UP000316443"/>
    </source>
</evidence>
<dbReference type="InterPro" id="IPR009057">
    <property type="entry name" value="Homeodomain-like_sf"/>
</dbReference>
<dbReference type="SUPFAM" id="SSF46689">
    <property type="entry name" value="Homeodomain-like"/>
    <property type="match status" value="1"/>
</dbReference>
<gene>
    <name evidence="2" type="ORF">EWV85_19585</name>
</gene>
<dbReference type="EMBL" id="SFCA01000208">
    <property type="protein sequence ID" value="TRT45374.1"/>
    <property type="molecule type" value="Genomic_DNA"/>
</dbReference>
<name>A0A551X9J0_MICAE</name>
<dbReference type="Proteomes" id="UP000316443">
    <property type="component" value="Unassembled WGS sequence"/>
</dbReference>
<protein>
    <submittedName>
        <fullName evidence="2">IS630 family transposase</fullName>
    </submittedName>
</protein>
<dbReference type="NCBIfam" id="NF033545">
    <property type="entry name" value="transpos_IS630"/>
    <property type="match status" value="1"/>
</dbReference>
<feature type="domain" description="Tc1-like transposase DDE" evidence="1">
    <location>
        <begin position="188"/>
        <end position="339"/>
    </location>
</feature>
<accession>A0A551X9J0</accession>
<comment type="caution">
    <text evidence="2">The sequence shown here is derived from an EMBL/GenBank/DDBJ whole genome shotgun (WGS) entry which is preliminary data.</text>
</comment>
<dbReference type="InterPro" id="IPR047655">
    <property type="entry name" value="Transpos_IS630-like"/>
</dbReference>
<dbReference type="AlphaFoldDB" id="A0A551X9J0"/>
<reference evidence="2 3" key="1">
    <citation type="submission" date="2019-01" db="EMBL/GenBank/DDBJ databases">
        <title>Coherence of Microcystis species and biogeography revealed through population genomics.</title>
        <authorList>
            <person name="Perez-Carrascal O.M."/>
            <person name="Terrat Y."/>
            <person name="Giani A."/>
            <person name="Fortin N."/>
            <person name="Tromas N."/>
            <person name="Shapiro B.J."/>
        </authorList>
    </citation>
    <scope>NUCLEOTIDE SEQUENCE [LARGE SCALE GENOMIC DNA]</scope>
    <source>
        <strain evidence="2">Ma_QC_C_20070703_M131</strain>
    </source>
</reference>
<sequence length="379" mass="44000">MPAKRYLISLSDEERQTLEQLTTKGKASARKINHARILLKANLNQEDRGWSDQAISQALKISTRTIERVRQRFVEEGLDSALIPRPKTSLKLRKIDGEIEAHLVAIAGSQAPTGYNRWTLRLLADQMVVMGYVENISHESVRPSVKKNEIKPWLRESWVIPPVANAEFVCQRSEVLQLYTSPLDPDYPLVCFDESSKQLISETREPLPLQPGQPERFDYEYQREGVCNLFMFFEPLTGTRHVKVTDQRTSIDYAQQMKYLFDQRHPEAKKIRVVQDNLNTHVKASLYKAFTPAEARRILDKLEFHYTPKHGSWLNMAEIELSVLTRQCLDRRIPDKDVLTEEVAAWEKRRNQNSSPVDWRFTTEDARIKLKRLYPSVPS</sequence>
<proteinExistence type="predicted"/>